<comment type="caution">
    <text evidence="2">The sequence shown here is derived from an EMBL/GenBank/DDBJ whole genome shotgun (WGS) entry which is preliminary data.</text>
</comment>
<sequence>MWIVSADGRYTYGYAIAADTGGFIYSTNFIADLYFNSYNECMNFGVRRINIYIL</sequence>
<accession>A0A645DPJ6</accession>
<dbReference type="InterPro" id="IPR010611">
    <property type="entry name" value="3D_dom"/>
</dbReference>
<evidence type="ECO:0000313" key="2">
    <source>
        <dbReference type="EMBL" id="MPM91226.1"/>
    </source>
</evidence>
<dbReference type="EMBL" id="VSSQ01038325">
    <property type="protein sequence ID" value="MPM91226.1"/>
    <property type="molecule type" value="Genomic_DNA"/>
</dbReference>
<dbReference type="Pfam" id="PF06725">
    <property type="entry name" value="3D"/>
    <property type="match status" value="1"/>
</dbReference>
<protein>
    <recommendedName>
        <fullName evidence="1">3D domain-containing protein</fullName>
    </recommendedName>
</protein>
<gene>
    <name evidence="2" type="ORF">SDC9_138353</name>
</gene>
<feature type="domain" description="3D" evidence="1">
    <location>
        <begin position="7"/>
        <end position="54"/>
    </location>
</feature>
<evidence type="ECO:0000259" key="1">
    <source>
        <dbReference type="Pfam" id="PF06725"/>
    </source>
</evidence>
<name>A0A645DPJ6_9ZZZZ</name>
<proteinExistence type="predicted"/>
<dbReference type="GO" id="GO:0019867">
    <property type="term" value="C:outer membrane"/>
    <property type="evidence" value="ECO:0007669"/>
    <property type="project" value="InterPro"/>
</dbReference>
<dbReference type="AlphaFoldDB" id="A0A645DPJ6"/>
<reference evidence="2" key="1">
    <citation type="submission" date="2019-08" db="EMBL/GenBank/DDBJ databases">
        <authorList>
            <person name="Kucharzyk K."/>
            <person name="Murdoch R.W."/>
            <person name="Higgins S."/>
            <person name="Loffler F."/>
        </authorList>
    </citation>
    <scope>NUCLEOTIDE SEQUENCE</scope>
</reference>
<organism evidence="2">
    <name type="scientific">bioreactor metagenome</name>
    <dbReference type="NCBI Taxonomy" id="1076179"/>
    <lineage>
        <taxon>unclassified sequences</taxon>
        <taxon>metagenomes</taxon>
        <taxon>ecological metagenomes</taxon>
    </lineage>
</organism>
<dbReference type="GO" id="GO:0009254">
    <property type="term" value="P:peptidoglycan turnover"/>
    <property type="evidence" value="ECO:0007669"/>
    <property type="project" value="InterPro"/>
</dbReference>
<dbReference type="GO" id="GO:0004553">
    <property type="term" value="F:hydrolase activity, hydrolyzing O-glycosyl compounds"/>
    <property type="evidence" value="ECO:0007669"/>
    <property type="project" value="InterPro"/>
</dbReference>